<keyword evidence="1" id="KW-0067">ATP-binding</keyword>
<dbReference type="AlphaFoldDB" id="A0AAJ2TM18"/>
<keyword evidence="1" id="KW-0378">Hydrolase</keyword>
<dbReference type="SUPFAM" id="SSF52540">
    <property type="entry name" value="P-loop containing nucleoside triphosphate hydrolases"/>
    <property type="match status" value="1"/>
</dbReference>
<comment type="caution">
    <text evidence="1">The sequence shown here is derived from an EMBL/GenBank/DDBJ whole genome shotgun (WGS) entry which is preliminary data.</text>
</comment>
<dbReference type="Proteomes" id="UP001288387">
    <property type="component" value="Unassembled WGS sequence"/>
</dbReference>
<dbReference type="InterPro" id="IPR027417">
    <property type="entry name" value="P-loop_NTPase"/>
</dbReference>
<dbReference type="GO" id="GO:0004386">
    <property type="term" value="F:helicase activity"/>
    <property type="evidence" value="ECO:0007669"/>
    <property type="project" value="UniProtKB-KW"/>
</dbReference>
<evidence type="ECO:0000313" key="2">
    <source>
        <dbReference type="Proteomes" id="UP001288387"/>
    </source>
</evidence>
<sequence length="88" mass="9639">IVFMQSGYNVYSLQQAARRSWRIGQKQPVRVIYLGYAGSSQMTCLELMAKKIMVSQSTSGDVPESGLDVLNQDGDSVEVALARQLVVA</sequence>
<organism evidence="1 2">
    <name type="scientific">Stenotrophomonas maltophilia</name>
    <name type="common">Pseudomonas maltophilia</name>
    <name type="synonym">Xanthomonas maltophilia</name>
    <dbReference type="NCBI Taxonomy" id="40324"/>
    <lineage>
        <taxon>Bacteria</taxon>
        <taxon>Pseudomonadati</taxon>
        <taxon>Pseudomonadota</taxon>
        <taxon>Gammaproteobacteria</taxon>
        <taxon>Lysobacterales</taxon>
        <taxon>Lysobacteraceae</taxon>
        <taxon>Stenotrophomonas</taxon>
        <taxon>Stenotrophomonas maltophilia group</taxon>
    </lineage>
</organism>
<keyword evidence="1" id="KW-0347">Helicase</keyword>
<reference evidence="1" key="1">
    <citation type="submission" date="2023-12" db="EMBL/GenBank/DDBJ databases">
        <title>'Antibacterial potential of Stenotrophomonas maltophilia cystic fibrosis isolates' (manuscript under preparation).</title>
        <authorList>
            <person name="Crisan C.V."/>
            <person name="Pettis M."/>
            <person name="Goldberg J.B."/>
        </authorList>
    </citation>
    <scope>NUCLEOTIDE SEQUENCE</scope>
    <source>
        <strain evidence="1">CCV129</strain>
    </source>
</reference>
<accession>A0AAJ2TM18</accession>
<dbReference type="Gene3D" id="3.40.50.300">
    <property type="entry name" value="P-loop containing nucleotide triphosphate hydrolases"/>
    <property type="match status" value="1"/>
</dbReference>
<evidence type="ECO:0000313" key="1">
    <source>
        <dbReference type="EMBL" id="MDZ5765634.1"/>
    </source>
</evidence>
<dbReference type="EMBL" id="JAXRVB010000016">
    <property type="protein sequence ID" value="MDZ5765634.1"/>
    <property type="molecule type" value="Genomic_DNA"/>
</dbReference>
<proteinExistence type="predicted"/>
<feature type="non-terminal residue" evidence="1">
    <location>
        <position position="1"/>
    </location>
</feature>
<protein>
    <submittedName>
        <fullName evidence="1">DEAD/DEAH box helicase</fullName>
    </submittedName>
</protein>
<name>A0AAJ2TM18_STEMA</name>
<keyword evidence="1" id="KW-0547">Nucleotide-binding</keyword>
<gene>
    <name evidence="1" type="ORF">U4I38_14255</name>
</gene>